<keyword evidence="2" id="KW-1185">Reference proteome</keyword>
<evidence type="ECO:0000313" key="2">
    <source>
        <dbReference type="Proteomes" id="UP000887013"/>
    </source>
</evidence>
<reference evidence="1" key="1">
    <citation type="submission" date="2020-08" db="EMBL/GenBank/DDBJ databases">
        <title>Multicomponent nature underlies the extraordinary mechanical properties of spider dragline silk.</title>
        <authorList>
            <person name="Kono N."/>
            <person name="Nakamura H."/>
            <person name="Mori M."/>
            <person name="Yoshida Y."/>
            <person name="Ohtoshi R."/>
            <person name="Malay A.D."/>
            <person name="Moran D.A.P."/>
            <person name="Tomita M."/>
            <person name="Numata K."/>
            <person name="Arakawa K."/>
        </authorList>
    </citation>
    <scope>NUCLEOTIDE SEQUENCE</scope>
</reference>
<evidence type="ECO:0000313" key="1">
    <source>
        <dbReference type="EMBL" id="GFU45623.1"/>
    </source>
</evidence>
<dbReference type="AlphaFoldDB" id="A0A8X6QU88"/>
<dbReference type="Proteomes" id="UP000887013">
    <property type="component" value="Unassembled WGS sequence"/>
</dbReference>
<protein>
    <submittedName>
        <fullName evidence="1">Uncharacterized protein</fullName>
    </submittedName>
</protein>
<gene>
    <name evidence="1" type="ORF">NPIL_272801</name>
</gene>
<accession>A0A8X6QU88</accession>
<dbReference type="EMBL" id="BMAW01036749">
    <property type="protein sequence ID" value="GFU45623.1"/>
    <property type="molecule type" value="Genomic_DNA"/>
</dbReference>
<organism evidence="1 2">
    <name type="scientific">Nephila pilipes</name>
    <name type="common">Giant wood spider</name>
    <name type="synonym">Nephila maculata</name>
    <dbReference type="NCBI Taxonomy" id="299642"/>
    <lineage>
        <taxon>Eukaryota</taxon>
        <taxon>Metazoa</taxon>
        <taxon>Ecdysozoa</taxon>
        <taxon>Arthropoda</taxon>
        <taxon>Chelicerata</taxon>
        <taxon>Arachnida</taxon>
        <taxon>Araneae</taxon>
        <taxon>Araneomorphae</taxon>
        <taxon>Entelegynae</taxon>
        <taxon>Araneoidea</taxon>
        <taxon>Nephilidae</taxon>
        <taxon>Nephila</taxon>
    </lineage>
</organism>
<sequence>MRARQQKTMLFLVENKTKWQKMLETPELLKMMAQLVKPALPTASAQSRWSNLGLGRPCNGKAIERYRKRYSIRLIIDFAEREMMLDWLGKVQETTPLTHFSLPIERNEVPELELMPGSDLIQRSKESFKTKGVRRE</sequence>
<comment type="caution">
    <text evidence="1">The sequence shown here is derived from an EMBL/GenBank/DDBJ whole genome shotgun (WGS) entry which is preliminary data.</text>
</comment>
<name>A0A8X6QU88_NEPPI</name>
<proteinExistence type="predicted"/>